<keyword evidence="3" id="KW-1185">Reference proteome</keyword>
<dbReference type="SUPFAM" id="SSF47413">
    <property type="entry name" value="lambda repressor-like DNA-binding domains"/>
    <property type="match status" value="1"/>
</dbReference>
<feature type="domain" description="HigA2-like helix-turn-helix" evidence="1">
    <location>
        <begin position="4"/>
        <end position="42"/>
    </location>
</feature>
<proteinExistence type="predicted"/>
<evidence type="ECO:0000313" key="2">
    <source>
        <dbReference type="EMBL" id="KAB1078248.1"/>
    </source>
</evidence>
<evidence type="ECO:0000313" key="3">
    <source>
        <dbReference type="Proteomes" id="UP000474159"/>
    </source>
</evidence>
<reference evidence="2 3" key="1">
    <citation type="submission" date="2019-09" db="EMBL/GenBank/DDBJ databases">
        <title>YIM 48816 draft genome.</title>
        <authorList>
            <person name="Jiang L."/>
        </authorList>
    </citation>
    <scope>NUCLEOTIDE SEQUENCE [LARGE SCALE GENOMIC DNA]</scope>
    <source>
        <strain evidence="2 3">YIM 48816</strain>
    </source>
</reference>
<dbReference type="InterPro" id="IPR010982">
    <property type="entry name" value="Lambda_DNA-bd_dom_sf"/>
</dbReference>
<dbReference type="Gene3D" id="1.10.260.40">
    <property type="entry name" value="lambda repressor-like DNA-binding domains"/>
    <property type="match status" value="1"/>
</dbReference>
<dbReference type="InterPro" id="IPR039554">
    <property type="entry name" value="HigA2-like_HTH"/>
</dbReference>
<protein>
    <submittedName>
        <fullName evidence="2">Helix-turn-helix domain-containing protein</fullName>
    </submittedName>
</protein>
<dbReference type="Pfam" id="PF13744">
    <property type="entry name" value="HTH_37"/>
    <property type="match status" value="1"/>
</dbReference>
<sequence>MPVEVIRAVRAFQKARMLKQEDVARQIGISRPQLANAMRGRFGLSRAAAANLREWLVAA</sequence>
<dbReference type="AlphaFoldDB" id="A0A6L3SYF9"/>
<dbReference type="EMBL" id="VZZK01000015">
    <property type="protein sequence ID" value="KAB1078248.1"/>
    <property type="molecule type" value="Genomic_DNA"/>
</dbReference>
<organism evidence="2 3">
    <name type="scientific">Methylobacterium soli</name>
    <dbReference type="NCBI Taxonomy" id="553447"/>
    <lineage>
        <taxon>Bacteria</taxon>
        <taxon>Pseudomonadati</taxon>
        <taxon>Pseudomonadota</taxon>
        <taxon>Alphaproteobacteria</taxon>
        <taxon>Hyphomicrobiales</taxon>
        <taxon>Methylobacteriaceae</taxon>
        <taxon>Methylobacterium</taxon>
    </lineage>
</organism>
<accession>A0A6L3SYF9</accession>
<dbReference type="OrthoDB" id="9811208at2"/>
<name>A0A6L3SYF9_9HYPH</name>
<evidence type="ECO:0000259" key="1">
    <source>
        <dbReference type="Pfam" id="PF13744"/>
    </source>
</evidence>
<comment type="caution">
    <text evidence="2">The sequence shown here is derived from an EMBL/GenBank/DDBJ whole genome shotgun (WGS) entry which is preliminary data.</text>
</comment>
<dbReference type="GO" id="GO:0003677">
    <property type="term" value="F:DNA binding"/>
    <property type="evidence" value="ECO:0007669"/>
    <property type="project" value="InterPro"/>
</dbReference>
<dbReference type="Proteomes" id="UP000474159">
    <property type="component" value="Unassembled WGS sequence"/>
</dbReference>
<gene>
    <name evidence="2" type="ORF">F6X53_15970</name>
</gene>